<accession>A0A812EM58</accession>
<name>A0A812EM58_ACAPH</name>
<dbReference type="Proteomes" id="UP000597762">
    <property type="component" value="Unassembled WGS sequence"/>
</dbReference>
<proteinExistence type="predicted"/>
<dbReference type="AlphaFoldDB" id="A0A812EM58"/>
<keyword evidence="2" id="KW-1185">Reference proteome</keyword>
<evidence type="ECO:0000313" key="1">
    <source>
        <dbReference type="EMBL" id="CAE1325429.1"/>
    </source>
</evidence>
<sequence length="258" mass="28917">MHHTAVKRIFLALPISSNAITSYASLTYAEMLPIRPTDLNTINTLPVEPSTLLNLSNRRIAPSQLARSSLVAPLRSTCFSTPSTADITSDIFTFFLPSTVAHYRGLQHLLIHAAWIANFAIYYSSTKEKSPQTPLTPRTPLIDRISHTISTVGINYRVHMVSLQIILLSAQRSATPFPKQLLREAERNLCESFPGLGCLLSAFDKTFCFTYLTNSLPYAFQVWLDFFFPLLISTHCSSKHSQHFPQCLDCSPTDIPRL</sequence>
<organism evidence="1 2">
    <name type="scientific">Acanthosepion pharaonis</name>
    <name type="common">Pharaoh cuttlefish</name>
    <name type="synonym">Sepia pharaonis</name>
    <dbReference type="NCBI Taxonomy" id="158019"/>
    <lineage>
        <taxon>Eukaryota</taxon>
        <taxon>Metazoa</taxon>
        <taxon>Spiralia</taxon>
        <taxon>Lophotrochozoa</taxon>
        <taxon>Mollusca</taxon>
        <taxon>Cephalopoda</taxon>
        <taxon>Coleoidea</taxon>
        <taxon>Decapodiformes</taxon>
        <taxon>Sepiida</taxon>
        <taxon>Sepiina</taxon>
        <taxon>Sepiidae</taxon>
        <taxon>Acanthosepion</taxon>
    </lineage>
</organism>
<reference evidence="1" key="1">
    <citation type="submission" date="2021-01" db="EMBL/GenBank/DDBJ databases">
        <authorList>
            <person name="Li R."/>
            <person name="Bekaert M."/>
        </authorList>
    </citation>
    <scope>NUCLEOTIDE SEQUENCE</scope>
    <source>
        <strain evidence="1">Farmed</strain>
    </source>
</reference>
<gene>
    <name evidence="1" type="ORF">SPHA_75062</name>
</gene>
<dbReference type="EMBL" id="CAHIKZ030005449">
    <property type="protein sequence ID" value="CAE1325429.1"/>
    <property type="molecule type" value="Genomic_DNA"/>
</dbReference>
<comment type="caution">
    <text evidence="1">The sequence shown here is derived from an EMBL/GenBank/DDBJ whole genome shotgun (WGS) entry which is preliminary data.</text>
</comment>
<evidence type="ECO:0000313" key="2">
    <source>
        <dbReference type="Proteomes" id="UP000597762"/>
    </source>
</evidence>
<protein>
    <submittedName>
        <fullName evidence="1">Uncharacterized protein</fullName>
    </submittedName>
</protein>